<reference evidence="2" key="1">
    <citation type="submission" date="2017-07" db="EMBL/GenBank/DDBJ databases">
        <title>Taro Niue Genome Assembly and Annotation.</title>
        <authorList>
            <person name="Atibalentja N."/>
            <person name="Keating K."/>
            <person name="Fields C.J."/>
        </authorList>
    </citation>
    <scope>NUCLEOTIDE SEQUENCE</scope>
    <source>
        <strain evidence="2">Niue_2</strain>
        <tissue evidence="2">Leaf</tissue>
    </source>
</reference>
<sequence>MPPTATATLSVHIQCRQVHAVNVHLPGRQQVNGHPWPPTPTEQQQVGGCNHRNFSTCITGSSAINTGGGGGTGAAKGTSTLGGTGATGTASPSPGGTATGGTAETTPLEVLTLHRYGAALSWMTVVRRPPRSHLWGKPRSSVPAKVGERHTQVTKTSS</sequence>
<feature type="compositionally biased region" description="Gly residues" evidence="1">
    <location>
        <begin position="66"/>
        <end position="86"/>
    </location>
</feature>
<evidence type="ECO:0000313" key="3">
    <source>
        <dbReference type="Proteomes" id="UP000652761"/>
    </source>
</evidence>
<dbReference type="EMBL" id="NMUH01006694">
    <property type="protein sequence ID" value="MQM15814.1"/>
    <property type="molecule type" value="Genomic_DNA"/>
</dbReference>
<keyword evidence="3" id="KW-1185">Reference proteome</keyword>
<accession>A0A843X8Z8</accession>
<comment type="caution">
    <text evidence="2">The sequence shown here is derived from an EMBL/GenBank/DDBJ whole genome shotgun (WGS) entry which is preliminary data.</text>
</comment>
<feature type="region of interest" description="Disordered" evidence="1">
    <location>
        <begin position="64"/>
        <end position="103"/>
    </location>
</feature>
<organism evidence="2 3">
    <name type="scientific">Colocasia esculenta</name>
    <name type="common">Wild taro</name>
    <name type="synonym">Arum esculentum</name>
    <dbReference type="NCBI Taxonomy" id="4460"/>
    <lineage>
        <taxon>Eukaryota</taxon>
        <taxon>Viridiplantae</taxon>
        <taxon>Streptophyta</taxon>
        <taxon>Embryophyta</taxon>
        <taxon>Tracheophyta</taxon>
        <taxon>Spermatophyta</taxon>
        <taxon>Magnoliopsida</taxon>
        <taxon>Liliopsida</taxon>
        <taxon>Araceae</taxon>
        <taxon>Aroideae</taxon>
        <taxon>Colocasieae</taxon>
        <taxon>Colocasia</taxon>
    </lineage>
</organism>
<dbReference type="Proteomes" id="UP000652761">
    <property type="component" value="Unassembled WGS sequence"/>
</dbReference>
<evidence type="ECO:0000256" key="1">
    <source>
        <dbReference type="SAM" id="MobiDB-lite"/>
    </source>
</evidence>
<feature type="region of interest" description="Disordered" evidence="1">
    <location>
        <begin position="131"/>
        <end position="158"/>
    </location>
</feature>
<name>A0A843X8Z8_COLES</name>
<feature type="compositionally biased region" description="Low complexity" evidence="1">
    <location>
        <begin position="87"/>
        <end position="103"/>
    </location>
</feature>
<evidence type="ECO:0000313" key="2">
    <source>
        <dbReference type="EMBL" id="MQM15814.1"/>
    </source>
</evidence>
<proteinExistence type="predicted"/>
<protein>
    <submittedName>
        <fullName evidence="2">Uncharacterized protein</fullName>
    </submittedName>
</protein>
<dbReference type="AlphaFoldDB" id="A0A843X8Z8"/>
<gene>
    <name evidence="2" type="ORF">Taro_048766</name>
</gene>